<protein>
    <submittedName>
        <fullName evidence="4">GNAT family N-acetyltransferase</fullName>
    </submittedName>
</protein>
<dbReference type="Proteomes" id="UP000460412">
    <property type="component" value="Unassembled WGS sequence"/>
</dbReference>
<organism evidence="4 5">
    <name type="scientific">Sporofaciens musculi</name>
    <dbReference type="NCBI Taxonomy" id="2681861"/>
    <lineage>
        <taxon>Bacteria</taxon>
        <taxon>Bacillati</taxon>
        <taxon>Bacillota</taxon>
        <taxon>Clostridia</taxon>
        <taxon>Lachnospirales</taxon>
        <taxon>Lachnospiraceae</taxon>
        <taxon>Sporofaciens</taxon>
    </lineage>
</organism>
<evidence type="ECO:0000256" key="2">
    <source>
        <dbReference type="ARBA" id="ARBA00023315"/>
    </source>
</evidence>
<evidence type="ECO:0000259" key="3">
    <source>
        <dbReference type="PROSITE" id="PS51186"/>
    </source>
</evidence>
<reference evidence="4 5" key="1">
    <citation type="submission" date="2019-12" db="EMBL/GenBank/DDBJ databases">
        <title>Sporaefaciens musculi gen. nov., sp. nov., a novel bacterium isolated from the caecum of an obese mouse.</title>
        <authorList>
            <person name="Rasmussen T.S."/>
            <person name="Streidl T."/>
            <person name="Hitch T.C.A."/>
            <person name="Wortmann E."/>
            <person name="Deptula P."/>
            <person name="Hansen M."/>
            <person name="Nielsen D.S."/>
            <person name="Clavel T."/>
            <person name="Vogensen F.K."/>
        </authorList>
    </citation>
    <scope>NUCLEOTIDE SEQUENCE [LARGE SCALE GENOMIC DNA]</scope>
    <source>
        <strain evidence="4 5">WCA-9-b2</strain>
    </source>
</reference>
<keyword evidence="1 4" id="KW-0808">Transferase</keyword>
<dbReference type="SUPFAM" id="SSF55729">
    <property type="entry name" value="Acyl-CoA N-acyltransferases (Nat)"/>
    <property type="match status" value="1"/>
</dbReference>
<dbReference type="InterPro" id="IPR016181">
    <property type="entry name" value="Acyl_CoA_acyltransferase"/>
</dbReference>
<dbReference type="GO" id="GO:0016747">
    <property type="term" value="F:acyltransferase activity, transferring groups other than amino-acyl groups"/>
    <property type="evidence" value="ECO:0007669"/>
    <property type="project" value="InterPro"/>
</dbReference>
<evidence type="ECO:0000313" key="5">
    <source>
        <dbReference type="Proteomes" id="UP000460412"/>
    </source>
</evidence>
<dbReference type="InterPro" id="IPR000182">
    <property type="entry name" value="GNAT_dom"/>
</dbReference>
<dbReference type="InterPro" id="IPR050680">
    <property type="entry name" value="YpeA/RimI_acetyltransf"/>
</dbReference>
<evidence type="ECO:0000256" key="1">
    <source>
        <dbReference type="ARBA" id="ARBA00022679"/>
    </source>
</evidence>
<comment type="caution">
    <text evidence="4">The sequence shown here is derived from an EMBL/GenBank/DDBJ whole genome shotgun (WGS) entry which is preliminary data.</text>
</comment>
<dbReference type="PANTHER" id="PTHR43420">
    <property type="entry name" value="ACETYLTRANSFERASE"/>
    <property type="match status" value="1"/>
</dbReference>
<proteinExistence type="predicted"/>
<dbReference type="Gene3D" id="3.40.630.30">
    <property type="match status" value="1"/>
</dbReference>
<dbReference type="Pfam" id="PF00583">
    <property type="entry name" value="Acetyltransf_1"/>
    <property type="match status" value="1"/>
</dbReference>
<gene>
    <name evidence="4" type="ORF">GN277_20275</name>
</gene>
<accession>A0A7X3MJK5</accession>
<dbReference type="EMBL" id="WUQX01000001">
    <property type="protein sequence ID" value="MXP77601.1"/>
    <property type="molecule type" value="Genomic_DNA"/>
</dbReference>
<dbReference type="RefSeq" id="WP_159753043.1">
    <property type="nucleotide sequence ID" value="NZ_CASSPE010000216.1"/>
</dbReference>
<feature type="domain" description="N-acetyltransferase" evidence="3">
    <location>
        <begin position="4"/>
        <end position="162"/>
    </location>
</feature>
<evidence type="ECO:0000313" key="4">
    <source>
        <dbReference type="EMBL" id="MXP77601.1"/>
    </source>
</evidence>
<keyword evidence="2" id="KW-0012">Acyltransferase</keyword>
<dbReference type="PROSITE" id="PS51186">
    <property type="entry name" value="GNAT"/>
    <property type="match status" value="1"/>
</dbReference>
<sequence length="174" mass="20088">MNTVNISLAQSDSELYEIAQLAEEIWHEHFTPIIGEAQVNYMVEKFQSYPALQTQIKQEGYEYYQLYSSHTFAGYIGIHPEDDALFLSKLYIKKDCRGQHLATAALNFLIELCKKRGLKKIWLTCNRHNNNTLAVYDHLGFVITDEQAADIGNGFVMDDYILTYTLMDTVHQPR</sequence>
<dbReference type="AlphaFoldDB" id="A0A7X3MJK5"/>
<keyword evidence="5" id="KW-1185">Reference proteome</keyword>
<dbReference type="CDD" id="cd04301">
    <property type="entry name" value="NAT_SF"/>
    <property type="match status" value="1"/>
</dbReference>
<name>A0A7X3MJK5_9FIRM</name>